<organism evidence="6 7">
    <name type="scientific">Bacillus taeanensis</name>
    <dbReference type="NCBI Taxonomy" id="273032"/>
    <lineage>
        <taxon>Bacteria</taxon>
        <taxon>Bacillati</taxon>
        <taxon>Bacillota</taxon>
        <taxon>Bacilli</taxon>
        <taxon>Bacillales</taxon>
        <taxon>Bacillaceae</taxon>
        <taxon>Bacillus</taxon>
    </lineage>
</organism>
<dbReference type="GO" id="GO:0008745">
    <property type="term" value="F:N-acetylmuramoyl-L-alanine amidase activity"/>
    <property type="evidence" value="ECO:0007669"/>
    <property type="project" value="InterPro"/>
</dbReference>
<dbReference type="PIRSF" id="PIRSF037846">
    <property type="entry name" value="Autolysin_YrvJ_prd"/>
    <property type="match status" value="1"/>
</dbReference>
<name>A0A366Y1Z8_9BACI</name>
<evidence type="ECO:0000313" key="7">
    <source>
        <dbReference type="Proteomes" id="UP000253314"/>
    </source>
</evidence>
<dbReference type="EMBL" id="QOCW01000004">
    <property type="protein sequence ID" value="RBW70433.1"/>
    <property type="molecule type" value="Genomic_DNA"/>
</dbReference>
<dbReference type="InterPro" id="IPR052354">
    <property type="entry name" value="Cell_Wall_Dynamics_Protein"/>
</dbReference>
<dbReference type="SUPFAM" id="SSF53187">
    <property type="entry name" value="Zn-dependent exopeptidases"/>
    <property type="match status" value="1"/>
</dbReference>
<dbReference type="OrthoDB" id="9806267at2"/>
<dbReference type="AlphaFoldDB" id="A0A366Y1Z8"/>
<dbReference type="CDD" id="cd02696">
    <property type="entry name" value="MurNAc-LAA"/>
    <property type="match status" value="1"/>
</dbReference>
<dbReference type="Pfam" id="PF01520">
    <property type="entry name" value="Amidase_3"/>
    <property type="match status" value="1"/>
</dbReference>
<evidence type="ECO:0000259" key="5">
    <source>
        <dbReference type="PROSITE" id="PS51781"/>
    </source>
</evidence>
<dbReference type="Gene3D" id="2.30.30.40">
    <property type="entry name" value="SH3 Domains"/>
    <property type="match status" value="5"/>
</dbReference>
<feature type="domain" description="SH3b" evidence="5">
    <location>
        <begin position="258"/>
        <end position="320"/>
    </location>
</feature>
<feature type="domain" description="SH3b" evidence="5">
    <location>
        <begin position="335"/>
        <end position="399"/>
    </location>
</feature>
<feature type="region of interest" description="Disordered" evidence="3">
    <location>
        <begin position="317"/>
        <end position="336"/>
    </location>
</feature>
<dbReference type="Gene3D" id="3.40.630.40">
    <property type="entry name" value="Zn-dependent exopeptidases"/>
    <property type="match status" value="1"/>
</dbReference>
<keyword evidence="2" id="KW-0961">Cell wall biogenesis/degradation</keyword>
<feature type="domain" description="SH3b" evidence="5">
    <location>
        <begin position="27"/>
        <end position="89"/>
    </location>
</feature>
<reference evidence="6 7" key="1">
    <citation type="submission" date="2018-07" db="EMBL/GenBank/DDBJ databases">
        <title>Lottiidibacillus patelloidae gen. nov., sp. nov., isolated from the intestinal tract of a marine limpet and the reclassification of B. taeanensis BH030017T, B. algicola KMM 3737T and B. hwajinpoensis SW-72T as genus Lottiidibacillus.</title>
        <authorList>
            <person name="Liu R."/>
            <person name="Huang Z."/>
        </authorList>
    </citation>
    <scope>NUCLEOTIDE SEQUENCE [LARGE SCALE GENOMIC DNA]</scope>
    <source>
        <strain evidence="6 7">BH030017</strain>
    </source>
</reference>
<dbReference type="SMART" id="SM00646">
    <property type="entry name" value="Ami_3"/>
    <property type="match status" value="1"/>
</dbReference>
<dbReference type="PANTHER" id="PTHR34408:SF1">
    <property type="entry name" value="GLYCOSYL HYDROLASE FAMILY 19 DOMAIN-CONTAINING PROTEIN HI_1415"/>
    <property type="match status" value="1"/>
</dbReference>
<keyword evidence="7" id="KW-1185">Reference proteome</keyword>
<feature type="region of interest" description="Disordered" evidence="3">
    <location>
        <begin position="164"/>
        <end position="184"/>
    </location>
</feature>
<dbReference type="GO" id="GO:0071555">
    <property type="term" value="P:cell wall organization"/>
    <property type="evidence" value="ECO:0007669"/>
    <property type="project" value="UniProtKB-KW"/>
</dbReference>
<dbReference type="SMART" id="SM00287">
    <property type="entry name" value="SH3b"/>
    <property type="match status" value="5"/>
</dbReference>
<dbReference type="PROSITE" id="PS51781">
    <property type="entry name" value="SH3B"/>
    <property type="match status" value="5"/>
</dbReference>
<proteinExistence type="predicted"/>
<sequence>MKKTCLFAAILSLLLNLVFTIETSYAQTTATVSVNTLNVRSGPSLSDSIITQIKKGETYPVLKEQNDWINIKLSSNQNGWVAGWLVSKNQETAVKDSGLLGQASAKVNALNVRKGPALSYNVVTQINKGNTYPILSEKNNWVEIKLSNNESGWVAGWLVSKSEAKTSTPTNTQNNDKTNKSSKVISSTVNGLNVRSGPGTNFQIIGQLNQYESVPYVKEQGNWTNLVYEGKSGWAASWLITTSELKENDQASSPHPKETSAVVKATSLNVRSGPSTTYNVIGAVKKGEKVSIIAVKEGWYQINFHNKTGWISKDYVESSSNHTDSSQNHSDSAVENSPTVTLLYNGTNLRKGPSTSTTVIGRGDKGDQFQIIDTAGSWYKIQLSNKKEAYVAGWIVKVSNDLPIIEKPNNNNSLKDKKLVIDAGHGGYDSGSIGAQYGTLEKLLTLHTAKLLAEKLKAAGASVSMTRTDDYYTSLSYRVSLSHYYKADAFISIHYDSALQSSAKGITTYYYSPSKDQELGQNIQKELAKGTGLFNRGVRFGNFHVLRNNGQPAVLLELGFLSNPQEEYFVRTNSYQEKASQSIYNGLIRYFSK</sequence>
<feature type="domain" description="SH3b" evidence="5">
    <location>
        <begin position="180"/>
        <end position="243"/>
    </location>
</feature>
<evidence type="ECO:0000256" key="3">
    <source>
        <dbReference type="SAM" id="MobiDB-lite"/>
    </source>
</evidence>
<gene>
    <name evidence="6" type="ORF">DS031_05235</name>
</gene>
<dbReference type="Pfam" id="PF08239">
    <property type="entry name" value="SH3_3"/>
    <property type="match status" value="5"/>
</dbReference>
<feature type="compositionally biased region" description="Polar residues" evidence="3">
    <location>
        <begin position="165"/>
        <end position="184"/>
    </location>
</feature>
<evidence type="ECO:0000256" key="1">
    <source>
        <dbReference type="ARBA" id="ARBA00022801"/>
    </source>
</evidence>
<keyword evidence="1" id="KW-0378">Hydrolase</keyword>
<dbReference type="InterPro" id="IPR002508">
    <property type="entry name" value="MurNAc-LAA_cat"/>
</dbReference>
<comment type="caution">
    <text evidence="6">The sequence shown here is derived from an EMBL/GenBank/DDBJ whole genome shotgun (WGS) entry which is preliminary data.</text>
</comment>
<accession>A0A366Y1Z8</accession>
<feature type="chain" id="PRO_5016703803" evidence="4">
    <location>
        <begin position="27"/>
        <end position="593"/>
    </location>
</feature>
<keyword evidence="4" id="KW-0732">Signal</keyword>
<protein>
    <submittedName>
        <fullName evidence="6">N-acetylmuramoyl-L-alanine amidase</fullName>
    </submittedName>
</protein>
<dbReference type="GO" id="GO:0009253">
    <property type="term" value="P:peptidoglycan catabolic process"/>
    <property type="evidence" value="ECO:0007669"/>
    <property type="project" value="InterPro"/>
</dbReference>
<feature type="domain" description="SH3b" evidence="5">
    <location>
        <begin position="100"/>
        <end position="162"/>
    </location>
</feature>
<dbReference type="Proteomes" id="UP000253314">
    <property type="component" value="Unassembled WGS sequence"/>
</dbReference>
<dbReference type="InterPro" id="IPR003646">
    <property type="entry name" value="SH3-like_bac-type"/>
</dbReference>
<dbReference type="PANTHER" id="PTHR34408">
    <property type="entry name" value="FAMILY PROTEIN, PUTATIVE-RELATED"/>
    <property type="match status" value="1"/>
</dbReference>
<evidence type="ECO:0000256" key="4">
    <source>
        <dbReference type="SAM" id="SignalP"/>
    </source>
</evidence>
<dbReference type="InterPro" id="IPR017293">
    <property type="entry name" value="N-acetylmuramoyl-L-ala_amidase"/>
</dbReference>
<feature type="signal peptide" evidence="4">
    <location>
        <begin position="1"/>
        <end position="26"/>
    </location>
</feature>
<evidence type="ECO:0000313" key="6">
    <source>
        <dbReference type="EMBL" id="RBW70433.1"/>
    </source>
</evidence>
<dbReference type="RefSeq" id="WP_113804883.1">
    <property type="nucleotide sequence ID" value="NZ_QOCW01000004.1"/>
</dbReference>
<evidence type="ECO:0000256" key="2">
    <source>
        <dbReference type="ARBA" id="ARBA00023316"/>
    </source>
</evidence>